<sequence length="556" mass="64442">PRENYFKEFNHSEWSLVGFLRWRSQYSDFCDKSTEHSAWKKLIIDIAGNANVYGHPASERAYKLASDFKDASVYCWTRLDWSLCQPNALTDHEFQYSSRMPLSIARQACLVPMPGQVMVPVLCLDDKESEVVLKFWDEYHILGNIIKETRRRMAISDLKYAVNKSEEASVHSSVIGERRYNILQDSPFFGPSMKRKDSEIPDLKDPTDPLFNNNSSKKSRYKKDEDEEELKCFTKNSYETIEDTLVSQIDKELTQIDNELNNALASQIDNEEEMELTNEDFEERLNAADIINISDNNSLINKLFDELKATAQSQSLPRNNVDGLKEWIKKIYTLQAGHGEKLDWLMDENTYTSTIVSPDFEILKLCFPNLFISRWNENEVPSSKWRRRLIYGVASARKADGILFNYDNVDQEFLIFENIGPPSKIKKPKYYADLLKCFRNSVDAICKTFWNGNGDVELAKKYYVLAYVLHGKEGELFRLNLGAPKTFVAEKIPKVNYSFEYATFPSIVDIIDLLFTVKAVFESNQDVFHDYTMSCMETTTQFTPVREWLSLNRDSL</sequence>
<dbReference type="OrthoDB" id="2349339at2759"/>
<feature type="compositionally biased region" description="Basic and acidic residues" evidence="1">
    <location>
        <begin position="194"/>
        <end position="207"/>
    </location>
</feature>
<dbReference type="EMBL" id="CAJVPV010005764">
    <property type="protein sequence ID" value="CAG8595544.1"/>
    <property type="molecule type" value="Genomic_DNA"/>
</dbReference>
<gene>
    <name evidence="2" type="ORF">AMORRO_LOCUS7545</name>
</gene>
<organism evidence="2 3">
    <name type="scientific">Acaulospora morrowiae</name>
    <dbReference type="NCBI Taxonomy" id="94023"/>
    <lineage>
        <taxon>Eukaryota</taxon>
        <taxon>Fungi</taxon>
        <taxon>Fungi incertae sedis</taxon>
        <taxon>Mucoromycota</taxon>
        <taxon>Glomeromycotina</taxon>
        <taxon>Glomeromycetes</taxon>
        <taxon>Diversisporales</taxon>
        <taxon>Acaulosporaceae</taxon>
        <taxon>Acaulospora</taxon>
    </lineage>
</organism>
<accession>A0A9N9CBR1</accession>
<feature type="region of interest" description="Disordered" evidence="1">
    <location>
        <begin position="191"/>
        <end position="225"/>
    </location>
</feature>
<reference evidence="2" key="1">
    <citation type="submission" date="2021-06" db="EMBL/GenBank/DDBJ databases">
        <authorList>
            <person name="Kallberg Y."/>
            <person name="Tangrot J."/>
            <person name="Rosling A."/>
        </authorList>
    </citation>
    <scope>NUCLEOTIDE SEQUENCE</scope>
    <source>
        <strain evidence="2">CL551</strain>
    </source>
</reference>
<feature type="non-terminal residue" evidence="2">
    <location>
        <position position="556"/>
    </location>
</feature>
<keyword evidence="3" id="KW-1185">Reference proteome</keyword>
<evidence type="ECO:0000313" key="3">
    <source>
        <dbReference type="Proteomes" id="UP000789342"/>
    </source>
</evidence>
<evidence type="ECO:0000256" key="1">
    <source>
        <dbReference type="SAM" id="MobiDB-lite"/>
    </source>
</evidence>
<dbReference type="Proteomes" id="UP000789342">
    <property type="component" value="Unassembled WGS sequence"/>
</dbReference>
<name>A0A9N9CBR1_9GLOM</name>
<evidence type="ECO:0000313" key="2">
    <source>
        <dbReference type="EMBL" id="CAG8595544.1"/>
    </source>
</evidence>
<proteinExistence type="predicted"/>
<protein>
    <submittedName>
        <fullName evidence="2">5101_t:CDS:1</fullName>
    </submittedName>
</protein>
<comment type="caution">
    <text evidence="2">The sequence shown here is derived from an EMBL/GenBank/DDBJ whole genome shotgun (WGS) entry which is preliminary data.</text>
</comment>
<dbReference type="AlphaFoldDB" id="A0A9N9CBR1"/>